<evidence type="ECO:0000313" key="7">
    <source>
        <dbReference type="Proteomes" id="UP001306950"/>
    </source>
</evidence>
<dbReference type="Gene3D" id="1.10.1580.10">
    <property type="match status" value="1"/>
</dbReference>
<protein>
    <recommendedName>
        <fullName evidence="1 4">Ribosome biogenesis GTPase A</fullName>
    </recommendedName>
</protein>
<dbReference type="NCBIfam" id="TIGR03596">
    <property type="entry name" value="GTPase_YlqF"/>
    <property type="match status" value="1"/>
</dbReference>
<dbReference type="Pfam" id="PF01926">
    <property type="entry name" value="MMR_HSR1"/>
    <property type="match status" value="1"/>
</dbReference>
<dbReference type="SUPFAM" id="SSF52540">
    <property type="entry name" value="P-loop containing nucleoside triphosphate hydrolases"/>
    <property type="match status" value="1"/>
</dbReference>
<dbReference type="CDD" id="cd01856">
    <property type="entry name" value="YlqF"/>
    <property type="match status" value="1"/>
</dbReference>
<organism evidence="6 7">
    <name type="scientific">Paenibacillus haidiansis</name>
    <dbReference type="NCBI Taxonomy" id="1574488"/>
    <lineage>
        <taxon>Bacteria</taxon>
        <taxon>Bacillati</taxon>
        <taxon>Bacillota</taxon>
        <taxon>Bacilli</taxon>
        <taxon>Bacillales</taxon>
        <taxon>Paenibacillaceae</taxon>
        <taxon>Paenibacillus</taxon>
    </lineage>
</organism>
<comment type="caution">
    <text evidence="6">The sequence shown here is derived from an EMBL/GenBank/DDBJ whole genome shotgun (WGS) entry which is preliminary data.</text>
</comment>
<keyword evidence="2 4" id="KW-0547">Nucleotide-binding</keyword>
<accession>A0ABU7VNA3</accession>
<dbReference type="InterPro" id="IPR030378">
    <property type="entry name" value="G_CP_dom"/>
</dbReference>
<keyword evidence="7" id="KW-1185">Reference proteome</keyword>
<evidence type="ECO:0000256" key="3">
    <source>
        <dbReference type="ARBA" id="ARBA00023134"/>
    </source>
</evidence>
<dbReference type="RefSeq" id="WP_331845479.1">
    <property type="nucleotide sequence ID" value="NZ_JAZHPZ010000002.1"/>
</dbReference>
<dbReference type="PANTHER" id="PTHR45782">
    <property type="entry name" value="MITOCHONDRIAL RIBOSOME-ASSOCIATED GTPASE 1"/>
    <property type="match status" value="1"/>
</dbReference>
<evidence type="ECO:0000256" key="4">
    <source>
        <dbReference type="PIRNR" id="PIRNR006230"/>
    </source>
</evidence>
<dbReference type="InterPro" id="IPR006073">
    <property type="entry name" value="GTP-bd"/>
</dbReference>
<keyword evidence="3 4" id="KW-0342">GTP-binding</keyword>
<comment type="similarity">
    <text evidence="4">Belongs to the TRAFAC class YlqF/YawG GTPase family. MTG1 subfamily.</text>
</comment>
<evidence type="ECO:0000256" key="2">
    <source>
        <dbReference type="ARBA" id="ARBA00022741"/>
    </source>
</evidence>
<gene>
    <name evidence="6" type="primary">ylqF</name>
    <name evidence="6" type="ORF">V3851_05300</name>
</gene>
<comment type="subcellular location">
    <subcellularLocation>
        <location evidence="4">Cytoplasm</location>
    </subcellularLocation>
</comment>
<dbReference type="Proteomes" id="UP001306950">
    <property type="component" value="Unassembled WGS sequence"/>
</dbReference>
<comment type="function">
    <text evidence="4">Required for a late step of 50S ribosomal subunit assembly. Has GTPase activity.</text>
</comment>
<dbReference type="InterPro" id="IPR016478">
    <property type="entry name" value="GTPase_MTG1"/>
</dbReference>
<proteinExistence type="inferred from homology"/>
<evidence type="ECO:0000313" key="6">
    <source>
        <dbReference type="EMBL" id="MEF2965243.1"/>
    </source>
</evidence>
<dbReference type="InterPro" id="IPR027417">
    <property type="entry name" value="P-loop_NTPase"/>
</dbReference>
<dbReference type="PIRSF" id="PIRSF006230">
    <property type="entry name" value="MG442"/>
    <property type="match status" value="1"/>
</dbReference>
<name>A0ABU7VNA3_9BACL</name>
<dbReference type="Gene3D" id="3.40.50.300">
    <property type="entry name" value="P-loop containing nucleotide triphosphate hydrolases"/>
    <property type="match status" value="1"/>
</dbReference>
<dbReference type="PROSITE" id="PS51721">
    <property type="entry name" value="G_CP"/>
    <property type="match status" value="1"/>
</dbReference>
<keyword evidence="4" id="KW-0963">Cytoplasm</keyword>
<sequence>MTIQWFPGHMTKARRQIEEKLKLIDVVIELVDARLPLSSRNPMIDEILQGKPRLIVLNKADLADPAVTKQWIEYFKQEGFMAVQADASSGQGIKEIPLLAKELMREKIEKQLAKGVNPRAVRALIVGIPNVGKSTLINRLAGRNIAATGDRPGVTKGQQWIKVGTDMELLDTPGILWPKFEDQNVGYRLALTGAIREEILNVEDIAFFGVKYLAKYYWEPLKERFDLKDRPQDFENPDEIVAVMEAVGRKRGCIVSGGRVDLEKASGILLRELRSGKLGRYTLEAPY</sequence>
<dbReference type="EMBL" id="JAZHPZ010000002">
    <property type="protein sequence ID" value="MEF2965243.1"/>
    <property type="molecule type" value="Genomic_DNA"/>
</dbReference>
<dbReference type="PANTHER" id="PTHR45782:SF4">
    <property type="entry name" value="MITOCHONDRIAL RIBOSOME-ASSOCIATED GTPASE 1"/>
    <property type="match status" value="1"/>
</dbReference>
<evidence type="ECO:0000256" key="1">
    <source>
        <dbReference type="ARBA" id="ARBA00014898"/>
    </source>
</evidence>
<feature type="domain" description="CP-type G" evidence="5">
    <location>
        <begin position="14"/>
        <end position="178"/>
    </location>
</feature>
<dbReference type="InterPro" id="IPR019991">
    <property type="entry name" value="GTP-bd_ribosome_bgen"/>
</dbReference>
<dbReference type="PRINTS" id="PR00326">
    <property type="entry name" value="GTP1OBG"/>
</dbReference>
<evidence type="ECO:0000259" key="5">
    <source>
        <dbReference type="PROSITE" id="PS51721"/>
    </source>
</evidence>
<reference evidence="6 7" key="1">
    <citation type="submission" date="2024-02" db="EMBL/GenBank/DDBJ databases">
        <title>A nitrogen-fixing paenibacillus bacterium.</title>
        <authorList>
            <person name="Zhang W.L."/>
            <person name="Chen S.F."/>
        </authorList>
    </citation>
    <scope>NUCLEOTIDE SEQUENCE [LARGE SCALE GENOMIC DNA]</scope>
    <source>
        <strain evidence="6 7">M1</strain>
    </source>
</reference>
<dbReference type="InterPro" id="IPR023179">
    <property type="entry name" value="GTP-bd_ortho_bundle_sf"/>
</dbReference>